<dbReference type="InterPro" id="IPR032675">
    <property type="entry name" value="LRR_dom_sf"/>
</dbReference>
<dbReference type="GeneID" id="110975520"/>
<evidence type="ECO:0000256" key="5">
    <source>
        <dbReference type="SAM" id="SignalP"/>
    </source>
</evidence>
<evidence type="ECO:0000256" key="2">
    <source>
        <dbReference type="ARBA" id="ARBA00022840"/>
    </source>
</evidence>
<dbReference type="KEGG" id="aplc:110975520"/>
<feature type="signal peptide" evidence="5">
    <location>
        <begin position="1"/>
        <end position="22"/>
    </location>
</feature>
<accession>A0A8B7XSC2</accession>
<feature type="region of interest" description="Disordered" evidence="3">
    <location>
        <begin position="791"/>
        <end position="865"/>
    </location>
</feature>
<keyword evidence="1" id="KW-0547">Nucleotide-binding</keyword>
<reference evidence="8" key="1">
    <citation type="submission" date="2025-08" db="UniProtKB">
        <authorList>
            <consortium name="RefSeq"/>
        </authorList>
    </citation>
    <scope>IDENTIFICATION</scope>
</reference>
<evidence type="ECO:0000256" key="1">
    <source>
        <dbReference type="ARBA" id="ARBA00022741"/>
    </source>
</evidence>
<feature type="compositionally biased region" description="Basic and acidic residues" evidence="3">
    <location>
        <begin position="791"/>
        <end position="805"/>
    </location>
</feature>
<feature type="domain" description="Ig-like" evidence="6">
    <location>
        <begin position="151"/>
        <end position="251"/>
    </location>
</feature>
<evidence type="ECO:0000313" key="7">
    <source>
        <dbReference type="Proteomes" id="UP000694845"/>
    </source>
</evidence>
<feature type="region of interest" description="Disordered" evidence="3">
    <location>
        <begin position="1318"/>
        <end position="1353"/>
    </location>
</feature>
<feature type="compositionally biased region" description="Basic and acidic residues" evidence="3">
    <location>
        <begin position="812"/>
        <end position="823"/>
    </location>
</feature>
<dbReference type="Pfam" id="PF05729">
    <property type="entry name" value="NACHT"/>
    <property type="match status" value="1"/>
</dbReference>
<dbReference type="SMART" id="SM00409">
    <property type="entry name" value="IG"/>
    <property type="match status" value="4"/>
</dbReference>
<dbReference type="SUPFAM" id="SSF52047">
    <property type="entry name" value="RNI-like"/>
    <property type="match status" value="1"/>
</dbReference>
<keyword evidence="4" id="KW-0472">Membrane</keyword>
<feature type="transmembrane region" description="Helical" evidence="4">
    <location>
        <begin position="505"/>
        <end position="529"/>
    </location>
</feature>
<keyword evidence="4" id="KW-1133">Transmembrane helix</keyword>
<evidence type="ECO:0000256" key="3">
    <source>
        <dbReference type="SAM" id="MobiDB-lite"/>
    </source>
</evidence>
<dbReference type="Pfam" id="PF07686">
    <property type="entry name" value="V-set"/>
    <property type="match status" value="1"/>
</dbReference>
<name>A0A8B7XSC2_ACAPL</name>
<proteinExistence type="predicted"/>
<dbReference type="GO" id="GO:0005524">
    <property type="term" value="F:ATP binding"/>
    <property type="evidence" value="ECO:0007669"/>
    <property type="project" value="UniProtKB-KW"/>
</dbReference>
<dbReference type="InterPro" id="IPR003599">
    <property type="entry name" value="Ig_sub"/>
</dbReference>
<dbReference type="OrthoDB" id="10496491at2759"/>
<feature type="chain" id="PRO_5034732467" evidence="5">
    <location>
        <begin position="23"/>
        <end position="1622"/>
    </location>
</feature>
<evidence type="ECO:0000256" key="4">
    <source>
        <dbReference type="SAM" id="Phobius"/>
    </source>
</evidence>
<dbReference type="InterPro" id="IPR007111">
    <property type="entry name" value="NACHT_NTPase"/>
</dbReference>
<dbReference type="InterPro" id="IPR036179">
    <property type="entry name" value="Ig-like_dom_sf"/>
</dbReference>
<dbReference type="InterPro" id="IPR013783">
    <property type="entry name" value="Ig-like_fold"/>
</dbReference>
<dbReference type="Gene3D" id="2.60.40.10">
    <property type="entry name" value="Immunoglobulins"/>
    <property type="match status" value="2"/>
</dbReference>
<evidence type="ECO:0000313" key="8">
    <source>
        <dbReference type="RefSeq" id="XP_022083759.1"/>
    </source>
</evidence>
<keyword evidence="7" id="KW-1185">Reference proteome</keyword>
<feature type="domain" description="Ig-like" evidence="6">
    <location>
        <begin position="29"/>
        <end position="129"/>
    </location>
</feature>
<dbReference type="InterPro" id="IPR027417">
    <property type="entry name" value="P-loop_NTPase"/>
</dbReference>
<dbReference type="RefSeq" id="XP_022083759.1">
    <property type="nucleotide sequence ID" value="XM_022228067.1"/>
</dbReference>
<keyword evidence="5" id="KW-0732">Signal</keyword>
<feature type="domain" description="Ig-like" evidence="6">
    <location>
        <begin position="268"/>
        <end position="371"/>
    </location>
</feature>
<dbReference type="InterPro" id="IPR013106">
    <property type="entry name" value="Ig_V-set"/>
</dbReference>
<protein>
    <submittedName>
        <fullName evidence="8">Uncharacterized protein LOC110975520 isoform X1</fullName>
    </submittedName>
</protein>
<feature type="compositionally biased region" description="Low complexity" evidence="3">
    <location>
        <begin position="849"/>
        <end position="864"/>
    </location>
</feature>
<sequence>MVCLRLECTSVFLFISFGLLTAQTNVCPPDSENITQRAFGWFNNRAYLQQGIWYTIACPTFRPGEKLDNVVWRKRPNAEHPTTVSLIGRDFHNPNNNYADSDRYDLGPDVSLLIKGVEPGDEGQYICQVIPAETRHRDEEVDLLVVGDTFPPSSGESSTTSFLQGRRQTLPCQCASHPNASSVVYWSMGEGITTDTEIIGARFSDGATLQIQHGADYSIGSDASLTVNSLNDVHDNQRFWCHVFQSNETLKNCYTDVEKTVAADVRRPTDDALEASEKAFYLQKGRRQVLPCTNWTPGTATCAVQWLKIDTTYQAILNYTLSTNRVEVVTGYKLASNFGLDIASANDSHAGRYQCISANSNKVEEIQVRVTGDRFPLDGGRATAGEAVYFESDRKLTLTCPADFKISWTTEALIIWSYGKPTEENTAVIGQLSLPDGTKTLSDLKDKGCLGITSEGSLILNNCSQDGDVRYWCHVFQYKEGVIRAYVDSRIKDTEVSDRNPGSPYIIPVVIGVCVFVIAHALLIFVLVVRKRWKQSAKYKRAKQEPVRHYDVSKIAERIKTFVKKTFGRVPITPRTAQTDGDKAPMDKVYIPTEMFVNVPFADGCVRCKLLSESQLLDDGISELANRHVLISGKSGCGKTTILGRVIYDWSLGRKDTLLAEKKLVFLLPAGLLTQTRNLGQAVVQHMLPSHPATLATFINEYCSNNPSDVAILVDGCNGKQDIATVMRISEDQGLLECHLIMTTRNAKIAQDACKQYNMRSITISGFAPDNVCKYVENIIHIIRDKSNNRNTKQRDTTIDIDDSHPSTSLDSLHEITGEEKAEISPTLQLSPDESYKKRQGETPTRTTSAIHSGSIIESSSTVSKDMPKAISTEKDRISPNYNLGKYLEEGILPPEVVCLPGNLAALCQLCVWTNGGAFHSANTMSDIFYELVKCLFERGKVTNGDKSVKNNESMGRKEDEEASIGIGSRLETLTKRQLHIVTELGKVVQSKIAEHYEGPLALSESDFLNTDQGNSVLEAAIEMGMLCHVEDRNWNFDMNAMKVDSDSEYPKQVSKSSKIRSFLSRKQRVLNEPEIPLIKCDRKVHFILEILEHFCVGVYMAHSTEGVGKWLEDVSRVIGIEDSLDKISSFINFACREGKPGDRSAVFEQLVKIVNTGRKKSSLLEDVHLVQKCQELCMQLHFDCKLLGSMNKMLNELFPLGTVRLLGISRRKIRLLTYLLKHAQNTGDGSALNVKTIELFRIVRTEWPGFREILGLMATGKDGKTSQIEAGEPNKEADQIVTFANPQHTVAGTEQEGRIPPAGIPEVIIKPSSQEELKHNLEQPDSTKEADDPVTRMTPEEEKTQSKSYKSEEAHLEPLVNYYKRDTLKRLREKVESSSQDMPVFPSHQSDISVLQTVQSMGLQELAESQFGECHSSDAVKDLVRCLPDVTMLESLVLVGTILSSENICFLARNLGRLPKLQTFDLRLNKLFDDCAFEALTDSLHASKQLKDLRLSLYKVSIEGFNNVKKKMEIGGGPAWERLKTLYLLHASHAETFVEFFSNSVKYLRDIESIHISVSSPGYILSDRVVLETKQNLENQEYVTHLESVDIDNIEKLKFQLASLKLPKAKRKKEAWYSSNH</sequence>
<dbReference type="PANTHER" id="PTHR46312">
    <property type="entry name" value="NACHT DOMAIN-CONTAINING PROTEIN"/>
    <property type="match status" value="1"/>
</dbReference>
<keyword evidence="2" id="KW-0067">ATP-binding</keyword>
<dbReference type="PROSITE" id="PS50835">
    <property type="entry name" value="IG_LIKE"/>
    <property type="match status" value="3"/>
</dbReference>
<dbReference type="Gene3D" id="3.80.10.10">
    <property type="entry name" value="Ribonuclease Inhibitor"/>
    <property type="match status" value="1"/>
</dbReference>
<dbReference type="InterPro" id="IPR007110">
    <property type="entry name" value="Ig-like_dom"/>
</dbReference>
<dbReference type="SUPFAM" id="SSF52540">
    <property type="entry name" value="P-loop containing nucleoside triphosphate hydrolases"/>
    <property type="match status" value="1"/>
</dbReference>
<dbReference type="SUPFAM" id="SSF48726">
    <property type="entry name" value="Immunoglobulin"/>
    <property type="match status" value="2"/>
</dbReference>
<dbReference type="Gene3D" id="3.40.50.300">
    <property type="entry name" value="P-loop containing nucleotide triphosphate hydrolases"/>
    <property type="match status" value="1"/>
</dbReference>
<organism evidence="7 8">
    <name type="scientific">Acanthaster planci</name>
    <name type="common">Crown-of-thorns starfish</name>
    <dbReference type="NCBI Taxonomy" id="133434"/>
    <lineage>
        <taxon>Eukaryota</taxon>
        <taxon>Metazoa</taxon>
        <taxon>Echinodermata</taxon>
        <taxon>Eleutherozoa</taxon>
        <taxon>Asterozoa</taxon>
        <taxon>Asteroidea</taxon>
        <taxon>Valvatacea</taxon>
        <taxon>Valvatida</taxon>
        <taxon>Acanthasteridae</taxon>
        <taxon>Acanthaster</taxon>
    </lineage>
</organism>
<gene>
    <name evidence="8" type="primary">LOC110975520</name>
</gene>
<dbReference type="PANTHER" id="PTHR46312:SF2">
    <property type="entry name" value="NUCLEOTIDE-BINDING OLIGOMERIZATION DOMAIN-CONTAINING PROTEIN 2-LIKE"/>
    <property type="match status" value="1"/>
</dbReference>
<dbReference type="CDD" id="cd12087">
    <property type="entry name" value="TM_EGFR-like"/>
    <property type="match status" value="1"/>
</dbReference>
<keyword evidence="4" id="KW-0812">Transmembrane</keyword>
<evidence type="ECO:0000259" key="6">
    <source>
        <dbReference type="PROSITE" id="PS50835"/>
    </source>
</evidence>
<dbReference type="Proteomes" id="UP000694845">
    <property type="component" value="Unplaced"/>
</dbReference>
<dbReference type="OMA" id="HITINGF"/>